<evidence type="ECO:0000313" key="2">
    <source>
        <dbReference type="Proteomes" id="UP000052232"/>
    </source>
</evidence>
<dbReference type="STRING" id="1420583.V473_20690"/>
<proteinExistence type="predicted"/>
<gene>
    <name evidence="1" type="ORF">V473_20690</name>
</gene>
<evidence type="ECO:0000313" key="1">
    <source>
        <dbReference type="EMBL" id="KMS52271.1"/>
    </source>
</evidence>
<dbReference type="PATRIC" id="fig|1420583.3.peg.3946"/>
<sequence length="66" mass="7890">MVALRKVARRRMLAQRDKAALCNEFIRSQRQEIDQVKALLARNIVSQEWCYRLDRQRACMKSKELP</sequence>
<accession>A0A0J7XJR1</accession>
<reference evidence="1 2" key="1">
    <citation type="journal article" date="2015" name="G3 (Bethesda)">
        <title>Insights into Ongoing Evolution of the Hexachlorocyclohexane Catabolic Pathway from Comparative Genomics of Ten Sphingomonadaceae Strains.</title>
        <authorList>
            <person name="Pearce S.L."/>
            <person name="Oakeshott J.G."/>
            <person name="Pandey G."/>
        </authorList>
    </citation>
    <scope>NUCLEOTIDE SEQUENCE [LARGE SCALE GENOMIC DNA]</scope>
    <source>
        <strain evidence="1 2">LL01</strain>
    </source>
</reference>
<comment type="caution">
    <text evidence="1">The sequence shown here is derived from an EMBL/GenBank/DDBJ whole genome shotgun (WGS) entry which is preliminary data.</text>
</comment>
<keyword evidence="2" id="KW-1185">Reference proteome</keyword>
<dbReference type="EMBL" id="JACT01000006">
    <property type="protein sequence ID" value="KMS52271.1"/>
    <property type="molecule type" value="Genomic_DNA"/>
</dbReference>
<dbReference type="Proteomes" id="UP000052232">
    <property type="component" value="Unassembled WGS sequence"/>
</dbReference>
<dbReference type="AlphaFoldDB" id="A0A0J7XJR1"/>
<organism evidence="1 2">
    <name type="scientific">Sphingobium cupriresistens LL01</name>
    <dbReference type="NCBI Taxonomy" id="1420583"/>
    <lineage>
        <taxon>Bacteria</taxon>
        <taxon>Pseudomonadati</taxon>
        <taxon>Pseudomonadota</taxon>
        <taxon>Alphaproteobacteria</taxon>
        <taxon>Sphingomonadales</taxon>
        <taxon>Sphingomonadaceae</taxon>
        <taxon>Sphingobium</taxon>
    </lineage>
</organism>
<protein>
    <submittedName>
        <fullName evidence="1">Uncharacterized protein</fullName>
    </submittedName>
</protein>
<name>A0A0J7XJR1_9SPHN</name>